<reference evidence="11 12" key="2">
    <citation type="journal article" date="2017" name="Genome Announc.">
        <title>Draft genome sequence of Aquitalea magnusonii strain H3, a plant growth-promoting bacterium of duckweed Lemna minor.</title>
        <authorList>
            <person name="Ishizawa H."/>
            <person name="Kuroda M."/>
            <person name="Ike M."/>
        </authorList>
    </citation>
    <scope>NUCLEOTIDE SEQUENCE [LARGE SCALE GENOMIC DNA]</scope>
    <source>
        <strain evidence="11 12">H3</strain>
    </source>
</reference>
<proteinExistence type="inferred from homology"/>
<dbReference type="GO" id="GO:0016020">
    <property type="term" value="C:membrane"/>
    <property type="evidence" value="ECO:0007669"/>
    <property type="project" value="UniProtKB-SubCell"/>
</dbReference>
<dbReference type="GO" id="GO:0004888">
    <property type="term" value="F:transmembrane signaling receptor activity"/>
    <property type="evidence" value="ECO:0007669"/>
    <property type="project" value="InterPro"/>
</dbReference>
<evidence type="ECO:0000256" key="2">
    <source>
        <dbReference type="ARBA" id="ARBA00022692"/>
    </source>
</evidence>
<evidence type="ECO:0000256" key="8">
    <source>
        <dbReference type="SAM" id="Phobius"/>
    </source>
</evidence>
<dbReference type="Pfam" id="PF12729">
    <property type="entry name" value="4HB_MCP_1"/>
    <property type="match status" value="1"/>
</dbReference>
<dbReference type="EMBL" id="AP018823">
    <property type="protein sequence ID" value="BBF85320.1"/>
    <property type="molecule type" value="Genomic_DNA"/>
</dbReference>
<dbReference type="CDD" id="cd19411">
    <property type="entry name" value="MCP2201-like_sensor"/>
    <property type="match status" value="1"/>
</dbReference>
<dbReference type="KEGG" id="amah:DLM_1703"/>
<dbReference type="PRINTS" id="PR00260">
    <property type="entry name" value="CHEMTRNSDUCR"/>
</dbReference>
<evidence type="ECO:0000256" key="1">
    <source>
        <dbReference type="ARBA" id="ARBA00004141"/>
    </source>
</evidence>
<reference evidence="12" key="1">
    <citation type="journal article" date="2017" name="Biotechnol. Biofuels">
        <title>Evaluation of environmental bacterial communities as a factor affecting the growth of duckweed Lemna minor.</title>
        <authorList>
            <person name="Ishizawa H."/>
            <person name="Kuroda M."/>
            <person name="Morikawa M."/>
            <person name="Ike M."/>
        </authorList>
    </citation>
    <scope>NUCLEOTIDE SEQUENCE [LARGE SCALE GENOMIC DNA]</scope>
    <source>
        <strain evidence="12">H3</strain>
    </source>
</reference>
<dbReference type="OrthoDB" id="8595956at2"/>
<dbReference type="CDD" id="cd11386">
    <property type="entry name" value="MCP_signal"/>
    <property type="match status" value="1"/>
</dbReference>
<dbReference type="GO" id="GO:0006935">
    <property type="term" value="P:chemotaxis"/>
    <property type="evidence" value="ECO:0007669"/>
    <property type="project" value="InterPro"/>
</dbReference>
<organism evidence="11 12">
    <name type="scientific">Aquitalea magnusonii</name>
    <dbReference type="NCBI Taxonomy" id="332411"/>
    <lineage>
        <taxon>Bacteria</taxon>
        <taxon>Pseudomonadati</taxon>
        <taxon>Pseudomonadota</taxon>
        <taxon>Betaproteobacteria</taxon>
        <taxon>Neisseriales</taxon>
        <taxon>Chromobacteriaceae</taxon>
        <taxon>Aquitalea</taxon>
    </lineage>
</organism>
<feature type="domain" description="HAMP" evidence="10">
    <location>
        <begin position="210"/>
        <end position="264"/>
    </location>
</feature>
<evidence type="ECO:0000256" key="6">
    <source>
        <dbReference type="ARBA" id="ARBA00029447"/>
    </source>
</evidence>
<feature type="domain" description="Methyl-accepting transducer" evidence="9">
    <location>
        <begin position="269"/>
        <end position="505"/>
    </location>
</feature>
<keyword evidence="5 7" id="KW-0807">Transducer</keyword>
<dbReference type="SMART" id="SM00283">
    <property type="entry name" value="MA"/>
    <property type="match status" value="1"/>
</dbReference>
<evidence type="ECO:0000256" key="5">
    <source>
        <dbReference type="ARBA" id="ARBA00023224"/>
    </source>
</evidence>
<sequence length="541" mass="58656">MFSQLSVKQKLLGGFTLVIMLLFILLGVAIFNMKIINSKIMDMTQDRYPKISLVNSITVKSMDMGRQIRNAVLFANENADEYVSKVTDLDKSQDEDLAKIAPMLSTEKGKAMFAKLQEQNLALTAALEQVYPLIRSHKSAEAAILLKQKVAPANNTFMASLKEFAAFQEELMQKSMQDASRAYQDAMVSMMTVGGMALLLAVACALFIARLITLPLQKSARLVEQIRQGNLTGQDEDYPKARDEAIQIARGIQEMRSGLREIVQSIQQNAHNVSDSARELSSMAEQVASGAQHQAEATSEAAATIEQLTVSINHVADNSDEAKRQSLQTGSLARDGGKEVIDSVARIKDVSQAVSGTSTQMNMLSNEVQKIDSIVTVIRDVADQTNLLALNAAIEAARAGEMGRGFAVVADEVRKLAERTTSSAQEITQMINSIQHGVSRVVGSMDSSLDSVQAVTSSTELASQTITRIGNSTHAIERSIANITDALGEQRTASQSLAQNMERVSHMAEENSATVEELATTSAQLSALSHNLQSITARFQV</sequence>
<evidence type="ECO:0000256" key="4">
    <source>
        <dbReference type="ARBA" id="ARBA00023136"/>
    </source>
</evidence>
<dbReference type="Pfam" id="PF00015">
    <property type="entry name" value="MCPsignal"/>
    <property type="match status" value="1"/>
</dbReference>
<dbReference type="PROSITE" id="PS50885">
    <property type="entry name" value="HAMP"/>
    <property type="match status" value="1"/>
</dbReference>
<dbReference type="PROSITE" id="PS50111">
    <property type="entry name" value="CHEMOTAXIS_TRANSDUC_2"/>
    <property type="match status" value="1"/>
</dbReference>
<reference evidence="12" key="3">
    <citation type="journal article" date="2017" name="Plant Physiol. Biochem.">
        <title>Differential oxidative and antioxidative response of duckweed Lemna minor toward plant growth promoting/inhibiting bacteria.</title>
        <authorList>
            <person name="Ishizawa H."/>
            <person name="Kuroda M."/>
            <person name="Morikawa M."/>
            <person name="Ike M."/>
        </authorList>
    </citation>
    <scope>NUCLEOTIDE SEQUENCE [LARGE SCALE GENOMIC DNA]</scope>
    <source>
        <strain evidence="12">H3</strain>
    </source>
</reference>
<keyword evidence="3 8" id="KW-1133">Transmembrane helix</keyword>
<dbReference type="PANTHER" id="PTHR32089">
    <property type="entry name" value="METHYL-ACCEPTING CHEMOTAXIS PROTEIN MCPB"/>
    <property type="match status" value="1"/>
</dbReference>
<dbReference type="Gene3D" id="1.10.287.950">
    <property type="entry name" value="Methyl-accepting chemotaxis protein"/>
    <property type="match status" value="1"/>
</dbReference>
<dbReference type="FunFam" id="1.10.287.950:FF:000001">
    <property type="entry name" value="Methyl-accepting chemotaxis sensory transducer"/>
    <property type="match status" value="1"/>
</dbReference>
<dbReference type="AlphaFoldDB" id="A0A3G9GBR3"/>
<dbReference type="SMART" id="SM00304">
    <property type="entry name" value="HAMP"/>
    <property type="match status" value="2"/>
</dbReference>
<keyword evidence="2 8" id="KW-0812">Transmembrane</keyword>
<name>A0A3G9GBR3_9NEIS</name>
<dbReference type="PANTHER" id="PTHR32089:SF119">
    <property type="entry name" value="METHYL-ACCEPTING CHEMOTAXIS PROTEIN CTPL"/>
    <property type="match status" value="1"/>
</dbReference>
<gene>
    <name evidence="11" type="ORF">DLM_1703</name>
</gene>
<comment type="similarity">
    <text evidence="6">Belongs to the methyl-accepting chemotaxis (MCP) protein family.</text>
</comment>
<accession>A0A3G9GBR3</accession>
<evidence type="ECO:0000256" key="3">
    <source>
        <dbReference type="ARBA" id="ARBA00022989"/>
    </source>
</evidence>
<evidence type="ECO:0000259" key="9">
    <source>
        <dbReference type="PROSITE" id="PS50111"/>
    </source>
</evidence>
<comment type="subcellular location">
    <subcellularLocation>
        <location evidence="1">Membrane</location>
        <topology evidence="1">Multi-pass membrane protein</topology>
    </subcellularLocation>
</comment>
<protein>
    <submittedName>
        <fullName evidence="11">Methyl-accepting chemotaxis protein</fullName>
    </submittedName>
</protein>
<dbReference type="Proteomes" id="UP000198290">
    <property type="component" value="Chromosome"/>
</dbReference>
<dbReference type="RefSeq" id="WP_089083460.1">
    <property type="nucleotide sequence ID" value="NZ_AP018823.1"/>
</dbReference>
<dbReference type="InterPro" id="IPR004089">
    <property type="entry name" value="MCPsignal_dom"/>
</dbReference>
<feature type="transmembrane region" description="Helical" evidence="8">
    <location>
        <begin position="12"/>
        <end position="33"/>
    </location>
</feature>
<evidence type="ECO:0000313" key="11">
    <source>
        <dbReference type="EMBL" id="BBF85320.1"/>
    </source>
</evidence>
<dbReference type="InterPro" id="IPR003660">
    <property type="entry name" value="HAMP_dom"/>
</dbReference>
<dbReference type="SUPFAM" id="SSF58104">
    <property type="entry name" value="Methyl-accepting chemotaxis protein (MCP) signaling domain"/>
    <property type="match status" value="1"/>
</dbReference>
<keyword evidence="12" id="KW-1185">Reference proteome</keyword>
<dbReference type="STRING" id="332411.VI06_18115"/>
<keyword evidence="4 8" id="KW-0472">Membrane</keyword>
<evidence type="ECO:0000256" key="7">
    <source>
        <dbReference type="PROSITE-ProRule" id="PRU00284"/>
    </source>
</evidence>
<dbReference type="InterPro" id="IPR024478">
    <property type="entry name" value="HlyB_4HB_MCP"/>
</dbReference>
<evidence type="ECO:0000259" key="10">
    <source>
        <dbReference type="PROSITE" id="PS50885"/>
    </source>
</evidence>
<dbReference type="InterPro" id="IPR004090">
    <property type="entry name" value="Chemotax_Me-accpt_rcpt"/>
</dbReference>
<evidence type="ECO:0000313" key="12">
    <source>
        <dbReference type="Proteomes" id="UP000198290"/>
    </source>
</evidence>
<feature type="transmembrane region" description="Helical" evidence="8">
    <location>
        <begin position="186"/>
        <end position="209"/>
    </location>
</feature>
<dbReference type="InterPro" id="IPR047347">
    <property type="entry name" value="YvaQ-like_sensor"/>
</dbReference>
<dbReference type="GO" id="GO:0007165">
    <property type="term" value="P:signal transduction"/>
    <property type="evidence" value="ECO:0007669"/>
    <property type="project" value="UniProtKB-KW"/>
</dbReference>